<dbReference type="GO" id="GO:0000160">
    <property type="term" value="P:phosphorelay signal transduction system"/>
    <property type="evidence" value="ECO:0007669"/>
    <property type="project" value="InterPro"/>
</dbReference>
<dbReference type="SMART" id="SM00448">
    <property type="entry name" value="REC"/>
    <property type="match status" value="1"/>
</dbReference>
<evidence type="ECO:0000259" key="7">
    <source>
        <dbReference type="PROSITE" id="PS01124"/>
    </source>
</evidence>
<dbReference type="PANTHER" id="PTHR43280">
    <property type="entry name" value="ARAC-FAMILY TRANSCRIPTIONAL REGULATOR"/>
    <property type="match status" value="1"/>
</dbReference>
<dbReference type="InterPro" id="IPR001789">
    <property type="entry name" value="Sig_transdc_resp-reg_receiver"/>
</dbReference>
<evidence type="ECO:0000256" key="5">
    <source>
        <dbReference type="ARBA" id="ARBA00024867"/>
    </source>
</evidence>
<evidence type="ECO:0000256" key="4">
    <source>
        <dbReference type="ARBA" id="ARBA00023163"/>
    </source>
</evidence>
<dbReference type="HOGENOM" id="CLU_000445_5_0_9"/>
<comment type="caution">
    <text evidence="9">The sequence shown here is derived from an EMBL/GenBank/DDBJ whole genome shotgun (WGS) entry which is preliminary data.</text>
</comment>
<dbReference type="RefSeq" id="WP_007048111.1">
    <property type="nucleotide sequence ID" value="NZ_GG704770.1"/>
</dbReference>
<dbReference type="AlphaFoldDB" id="D1PQT3"/>
<dbReference type="STRING" id="411471.SUBVAR_06760"/>
<dbReference type="Pfam" id="PF00072">
    <property type="entry name" value="Response_reg"/>
    <property type="match status" value="1"/>
</dbReference>
<dbReference type="InterPro" id="IPR018060">
    <property type="entry name" value="HTH_AraC"/>
</dbReference>
<evidence type="ECO:0000256" key="2">
    <source>
        <dbReference type="ARBA" id="ARBA00023015"/>
    </source>
</evidence>
<dbReference type="PANTHER" id="PTHR43280:SF2">
    <property type="entry name" value="HTH-TYPE TRANSCRIPTIONAL REGULATOR EXSA"/>
    <property type="match status" value="1"/>
</dbReference>
<dbReference type="Proteomes" id="UP000003438">
    <property type="component" value="Unassembled WGS sequence"/>
</dbReference>
<dbReference type="SUPFAM" id="SSF46689">
    <property type="entry name" value="Homeodomain-like"/>
    <property type="match status" value="2"/>
</dbReference>
<dbReference type="GO" id="GO:0003700">
    <property type="term" value="F:DNA-binding transcription factor activity"/>
    <property type="evidence" value="ECO:0007669"/>
    <property type="project" value="InterPro"/>
</dbReference>
<keyword evidence="4" id="KW-0804">Transcription</keyword>
<evidence type="ECO:0000256" key="6">
    <source>
        <dbReference type="PROSITE-ProRule" id="PRU00169"/>
    </source>
</evidence>
<dbReference type="InterPro" id="IPR011006">
    <property type="entry name" value="CheY-like_superfamily"/>
</dbReference>
<evidence type="ECO:0000259" key="8">
    <source>
        <dbReference type="PROSITE" id="PS50110"/>
    </source>
</evidence>
<comment type="function">
    <text evidence="5">May play the central regulatory role in sporulation. It may be an element of the effector pathway responsible for the activation of sporulation genes in response to nutritional stress. Spo0A may act in concert with spo0H (a sigma factor) to control the expression of some genes that are critical to the sporulation process.</text>
</comment>
<protein>
    <recommendedName>
        <fullName evidence="1">Stage 0 sporulation protein A homolog</fullName>
    </recommendedName>
</protein>
<accession>D1PQT3</accession>
<keyword evidence="10" id="KW-1185">Reference proteome</keyword>
<gene>
    <name evidence="9" type="ORF">SUBVAR_06760</name>
</gene>
<reference evidence="9" key="1">
    <citation type="submission" date="2009-12" db="EMBL/GenBank/DDBJ databases">
        <authorList>
            <person name="Weinstock G."/>
            <person name="Sodergren E."/>
            <person name="Clifton S."/>
            <person name="Fulton L."/>
            <person name="Fulton B."/>
            <person name="Courtney L."/>
            <person name="Fronick C."/>
            <person name="Harrison M."/>
            <person name="Strong C."/>
            <person name="Farmer C."/>
            <person name="Delahaunty K."/>
            <person name="Markovic C."/>
            <person name="Hall O."/>
            <person name="Minx P."/>
            <person name="Tomlinson C."/>
            <person name="Mitreva M."/>
            <person name="Nelson J."/>
            <person name="Hou S."/>
            <person name="Wollam A."/>
            <person name="Pepin K.H."/>
            <person name="Johnson M."/>
            <person name="Bhonagiri V."/>
            <person name="Nash W.E."/>
            <person name="Warren W."/>
            <person name="Chinwalla A."/>
            <person name="Mardis E.R."/>
            <person name="Wilson R.K."/>
        </authorList>
    </citation>
    <scope>NUCLEOTIDE SEQUENCE [LARGE SCALE GENOMIC DNA]</scope>
    <source>
        <strain evidence="9">DSM 15176</strain>
    </source>
</reference>
<keyword evidence="6" id="KW-0597">Phosphoprotein</keyword>
<evidence type="ECO:0000256" key="1">
    <source>
        <dbReference type="ARBA" id="ARBA00018672"/>
    </source>
</evidence>
<evidence type="ECO:0000313" key="10">
    <source>
        <dbReference type="Proteomes" id="UP000003438"/>
    </source>
</evidence>
<evidence type="ECO:0000313" key="9">
    <source>
        <dbReference type="EMBL" id="EFB74948.1"/>
    </source>
</evidence>
<proteinExistence type="predicted"/>
<dbReference type="PROSITE" id="PS50110">
    <property type="entry name" value="RESPONSE_REGULATORY"/>
    <property type="match status" value="1"/>
</dbReference>
<dbReference type="eggNOG" id="COG2207">
    <property type="taxonomic scope" value="Bacteria"/>
</dbReference>
<feature type="modified residue" description="4-aspartylphosphate" evidence="6">
    <location>
        <position position="56"/>
    </location>
</feature>
<dbReference type="SUPFAM" id="SSF52172">
    <property type="entry name" value="CheY-like"/>
    <property type="match status" value="1"/>
</dbReference>
<dbReference type="PROSITE" id="PS01124">
    <property type="entry name" value="HTH_ARAC_FAMILY_2"/>
    <property type="match status" value="1"/>
</dbReference>
<name>D1PQT3_9FIRM</name>
<evidence type="ECO:0000256" key="3">
    <source>
        <dbReference type="ARBA" id="ARBA00023125"/>
    </source>
</evidence>
<dbReference type="CDD" id="cd17536">
    <property type="entry name" value="REC_YesN-like"/>
    <property type="match status" value="1"/>
</dbReference>
<dbReference type="Gene3D" id="3.40.50.2300">
    <property type="match status" value="1"/>
</dbReference>
<keyword evidence="2" id="KW-0805">Transcription regulation</keyword>
<dbReference type="SMART" id="SM00342">
    <property type="entry name" value="HTH_ARAC"/>
    <property type="match status" value="1"/>
</dbReference>
<dbReference type="Gene3D" id="1.10.10.60">
    <property type="entry name" value="Homeodomain-like"/>
    <property type="match status" value="2"/>
</dbReference>
<feature type="domain" description="HTH araC/xylS-type" evidence="7">
    <location>
        <begin position="416"/>
        <end position="514"/>
    </location>
</feature>
<keyword evidence="3" id="KW-0238">DNA-binding</keyword>
<dbReference type="Pfam" id="PF12833">
    <property type="entry name" value="HTH_18"/>
    <property type="match status" value="1"/>
</dbReference>
<dbReference type="InterPro" id="IPR009057">
    <property type="entry name" value="Homeodomain-like_sf"/>
</dbReference>
<sequence>MNKIRIVIVDDDLAARNSIKLHLQDHPLYEVAADFQDGRAALRWLRENDVEILLCDMQMPAMDGLELLQMIRISLPDIAVIAISSFDDFRYTRGCMVAGVADYLLKHDLTRERLLEVLDAVRERYHIQPVGRTLKNLAGYCFESPDHFTAETIGAMVDRGEIAFDKSGLAPLVISPDYRCAPGVHWQEIRRDVCKAVCDIIAQILGTKYRYVYCLTQQQHILLILSFFDQNSLLFVMNSVNNFCSRLKRTSLRLLDTTLTIGVGSPQLDLPRALEQINRLDAAMEAKLFLGGDRIFPVAHSPAVHQRPLPLPGSAWSALSFAVQQRDSTNAQDAIQELFAFLRREHACRKAVRAALRRITELYLHVGLLDEAGRAELFQRLAQFEILDQTAADLREQTLRLMRSEPAQTPSSAAVARAQEFILQNYARDISLQDCADYAGVSYTHLSRAFKSEVGQRFVEFLNAVRLRAAKALLIRQDLSMKEIVERTGFRSYNYFFKVFRESEGMTPSEFVAKNCSKN</sequence>
<dbReference type="eggNOG" id="COG4753">
    <property type="taxonomic scope" value="Bacteria"/>
</dbReference>
<organism evidence="9 10">
    <name type="scientific">Subdoligranulum variabile DSM 15176</name>
    <dbReference type="NCBI Taxonomy" id="411471"/>
    <lineage>
        <taxon>Bacteria</taxon>
        <taxon>Bacillati</taxon>
        <taxon>Bacillota</taxon>
        <taxon>Clostridia</taxon>
        <taxon>Eubacteriales</taxon>
        <taxon>Oscillospiraceae</taxon>
        <taxon>Subdoligranulum</taxon>
    </lineage>
</organism>
<feature type="domain" description="Response regulatory" evidence="8">
    <location>
        <begin position="5"/>
        <end position="121"/>
    </location>
</feature>
<dbReference type="EMBL" id="ACBY02000052">
    <property type="protein sequence ID" value="EFB74948.1"/>
    <property type="molecule type" value="Genomic_DNA"/>
</dbReference>
<dbReference type="GO" id="GO:0043565">
    <property type="term" value="F:sequence-specific DNA binding"/>
    <property type="evidence" value="ECO:0007669"/>
    <property type="project" value="InterPro"/>
</dbReference>